<keyword evidence="3" id="KW-1185">Reference proteome</keyword>
<evidence type="ECO:0000256" key="1">
    <source>
        <dbReference type="SAM" id="MobiDB-lite"/>
    </source>
</evidence>
<dbReference type="Proteomes" id="UP000023152">
    <property type="component" value="Unassembled WGS sequence"/>
</dbReference>
<accession>X6NQG3</accession>
<feature type="region of interest" description="Disordered" evidence="1">
    <location>
        <begin position="99"/>
        <end position="298"/>
    </location>
</feature>
<feature type="compositionally biased region" description="Polar residues" evidence="1">
    <location>
        <begin position="278"/>
        <end position="298"/>
    </location>
</feature>
<dbReference type="AlphaFoldDB" id="X6NQG3"/>
<reference evidence="2 3" key="1">
    <citation type="journal article" date="2013" name="Curr. Biol.">
        <title>The Genome of the Foraminiferan Reticulomyxa filosa.</title>
        <authorList>
            <person name="Glockner G."/>
            <person name="Hulsmann N."/>
            <person name="Schleicher M."/>
            <person name="Noegel A.A."/>
            <person name="Eichinger L."/>
            <person name="Gallinger C."/>
            <person name="Pawlowski J."/>
            <person name="Sierra R."/>
            <person name="Euteneuer U."/>
            <person name="Pillet L."/>
            <person name="Moustafa A."/>
            <person name="Platzer M."/>
            <person name="Groth M."/>
            <person name="Szafranski K."/>
            <person name="Schliwa M."/>
        </authorList>
    </citation>
    <scope>NUCLEOTIDE SEQUENCE [LARGE SCALE GENOMIC DNA]</scope>
</reference>
<evidence type="ECO:0000313" key="3">
    <source>
        <dbReference type="Proteomes" id="UP000023152"/>
    </source>
</evidence>
<dbReference type="Gene3D" id="1.25.10.10">
    <property type="entry name" value="Leucine-rich Repeat Variant"/>
    <property type="match status" value="1"/>
</dbReference>
<organism evidence="2 3">
    <name type="scientific">Reticulomyxa filosa</name>
    <dbReference type="NCBI Taxonomy" id="46433"/>
    <lineage>
        <taxon>Eukaryota</taxon>
        <taxon>Sar</taxon>
        <taxon>Rhizaria</taxon>
        <taxon>Retaria</taxon>
        <taxon>Foraminifera</taxon>
        <taxon>Monothalamids</taxon>
        <taxon>Reticulomyxidae</taxon>
        <taxon>Reticulomyxa</taxon>
    </lineage>
</organism>
<comment type="caution">
    <text evidence="2">The sequence shown here is derived from an EMBL/GenBank/DDBJ whole genome shotgun (WGS) entry which is preliminary data.</text>
</comment>
<gene>
    <name evidence="2" type="ORF">RFI_09207</name>
</gene>
<feature type="compositionally biased region" description="Acidic residues" evidence="1">
    <location>
        <begin position="248"/>
        <end position="269"/>
    </location>
</feature>
<proteinExistence type="predicted"/>
<feature type="compositionally biased region" description="Basic and acidic residues" evidence="1">
    <location>
        <begin position="156"/>
        <end position="190"/>
    </location>
</feature>
<feature type="compositionally biased region" description="Polar residues" evidence="1">
    <location>
        <begin position="99"/>
        <end position="116"/>
    </location>
</feature>
<dbReference type="EMBL" id="ASPP01006961">
    <property type="protein sequence ID" value="ETO27924.1"/>
    <property type="molecule type" value="Genomic_DNA"/>
</dbReference>
<feature type="compositionally biased region" description="Polar residues" evidence="1">
    <location>
        <begin position="141"/>
        <end position="154"/>
    </location>
</feature>
<dbReference type="InterPro" id="IPR011989">
    <property type="entry name" value="ARM-like"/>
</dbReference>
<feature type="non-terminal residue" evidence="2">
    <location>
        <position position="1"/>
    </location>
</feature>
<sequence length="298" mass="33456">VYFVVKNRYVKLCQVCSLRIPPTLFLERFLPKLLSYADDRISNVRCSLARLLSTDLLKNEKYASREDVKLCVNKLKNDKEDVEVKRFFATEKEIEAFLQKQQSPAIENTTETQTDTADPGGYSSSEDYDESGGEGAEVKETANNQEVAQSNGNEDATVKTEEKPSTEVKEDVDTKKAPQSKEEQEQEVEKQLVSVDIQQPLQRQTTLEDEKEAAKNTASYADSKQKGEDFNTTLIHQPTPYRLPGLDDQSDTDSEDEDNGQEDDNDEDTPANKPSVGSIATDNVQVKHSPTQEVCDNM</sequence>
<name>X6NQG3_RETFI</name>
<protein>
    <submittedName>
        <fullName evidence="2">Uncharacterized protein</fullName>
    </submittedName>
</protein>
<evidence type="ECO:0000313" key="2">
    <source>
        <dbReference type="EMBL" id="ETO27924.1"/>
    </source>
</evidence>
<feature type="compositionally biased region" description="Polar residues" evidence="1">
    <location>
        <begin position="196"/>
        <end position="205"/>
    </location>
</feature>